<evidence type="ECO:0000313" key="1">
    <source>
        <dbReference type="EMBL" id="RHN58788.1"/>
    </source>
</evidence>
<dbReference type="AlphaFoldDB" id="A0A396I214"/>
<accession>A0A396I214</accession>
<comment type="caution">
    <text evidence="1">The sequence shown here is derived from an EMBL/GenBank/DDBJ whole genome shotgun (WGS) entry which is preliminary data.</text>
</comment>
<name>A0A396I214_MEDTR</name>
<proteinExistence type="predicted"/>
<dbReference type="Proteomes" id="UP000265566">
    <property type="component" value="Chromosome 4"/>
</dbReference>
<dbReference type="Gramene" id="rna20734">
    <property type="protein sequence ID" value="RHN58788.1"/>
    <property type="gene ID" value="gene20734"/>
</dbReference>
<organism evidence="1">
    <name type="scientific">Medicago truncatula</name>
    <name type="common">Barrel medic</name>
    <name type="synonym">Medicago tribuloides</name>
    <dbReference type="NCBI Taxonomy" id="3880"/>
    <lineage>
        <taxon>Eukaryota</taxon>
        <taxon>Viridiplantae</taxon>
        <taxon>Streptophyta</taxon>
        <taxon>Embryophyta</taxon>
        <taxon>Tracheophyta</taxon>
        <taxon>Spermatophyta</taxon>
        <taxon>Magnoliopsida</taxon>
        <taxon>eudicotyledons</taxon>
        <taxon>Gunneridae</taxon>
        <taxon>Pentapetalae</taxon>
        <taxon>rosids</taxon>
        <taxon>fabids</taxon>
        <taxon>Fabales</taxon>
        <taxon>Fabaceae</taxon>
        <taxon>Papilionoideae</taxon>
        <taxon>50 kb inversion clade</taxon>
        <taxon>NPAAA clade</taxon>
        <taxon>Hologalegina</taxon>
        <taxon>IRL clade</taxon>
        <taxon>Trifolieae</taxon>
        <taxon>Medicago</taxon>
    </lineage>
</organism>
<reference evidence="1" key="1">
    <citation type="journal article" date="2018" name="Nat. Plants">
        <title>Whole-genome landscape of Medicago truncatula symbiotic genes.</title>
        <authorList>
            <person name="Pecrix Y."/>
            <person name="Gamas P."/>
            <person name="Carrere S."/>
        </authorList>
    </citation>
    <scope>NUCLEOTIDE SEQUENCE</scope>
    <source>
        <tissue evidence="1">Leaves</tissue>
    </source>
</reference>
<dbReference type="EMBL" id="PSQE01000004">
    <property type="protein sequence ID" value="RHN58788.1"/>
    <property type="molecule type" value="Genomic_DNA"/>
</dbReference>
<protein>
    <submittedName>
        <fullName evidence="1">Uncharacterized protein</fullName>
    </submittedName>
</protein>
<sequence>MFMWPGLRLMVSKGKKIDAIHDKQNKTNIMTAWWWREGLRATDVQWMQDTSYSQIDHGCVMHLQRGDTRRHRASIFCLGR</sequence>
<gene>
    <name evidence="1" type="ORF">MtrunA17_Chr4g0006151</name>
</gene>